<accession>A0ACC2K8T8</accession>
<organism evidence="1 2">
    <name type="scientific">Persea americana</name>
    <name type="common">Avocado</name>
    <dbReference type="NCBI Taxonomy" id="3435"/>
    <lineage>
        <taxon>Eukaryota</taxon>
        <taxon>Viridiplantae</taxon>
        <taxon>Streptophyta</taxon>
        <taxon>Embryophyta</taxon>
        <taxon>Tracheophyta</taxon>
        <taxon>Spermatophyta</taxon>
        <taxon>Magnoliopsida</taxon>
        <taxon>Magnoliidae</taxon>
        <taxon>Laurales</taxon>
        <taxon>Lauraceae</taxon>
        <taxon>Persea</taxon>
    </lineage>
</organism>
<keyword evidence="2" id="KW-1185">Reference proteome</keyword>
<dbReference type="Proteomes" id="UP001234297">
    <property type="component" value="Chromosome 4"/>
</dbReference>
<protein>
    <submittedName>
        <fullName evidence="1">Uncharacterized protein</fullName>
    </submittedName>
</protein>
<proteinExistence type="predicted"/>
<name>A0ACC2K8T8_PERAE</name>
<comment type="caution">
    <text evidence="1">The sequence shown here is derived from an EMBL/GenBank/DDBJ whole genome shotgun (WGS) entry which is preliminary data.</text>
</comment>
<evidence type="ECO:0000313" key="2">
    <source>
        <dbReference type="Proteomes" id="UP001234297"/>
    </source>
</evidence>
<reference evidence="1 2" key="1">
    <citation type="journal article" date="2022" name="Hortic Res">
        <title>A haplotype resolved chromosomal level avocado genome allows analysis of novel avocado genes.</title>
        <authorList>
            <person name="Nath O."/>
            <person name="Fletcher S.J."/>
            <person name="Hayward A."/>
            <person name="Shaw L.M."/>
            <person name="Masouleh A.K."/>
            <person name="Furtado A."/>
            <person name="Henry R.J."/>
            <person name="Mitter N."/>
        </authorList>
    </citation>
    <scope>NUCLEOTIDE SEQUENCE [LARGE SCALE GENOMIC DNA]</scope>
    <source>
        <strain evidence="2">cv. Hass</strain>
    </source>
</reference>
<gene>
    <name evidence="1" type="ORF">MRB53_013731</name>
</gene>
<dbReference type="EMBL" id="CM056812">
    <property type="protein sequence ID" value="KAJ8617545.1"/>
    <property type="molecule type" value="Genomic_DNA"/>
</dbReference>
<sequence length="107" mass="12537">MAKEVWDEAIDCAAYLLNRCPTRNVWNKTPLEAWSGIKPGISHLRVFGTIAYAHVPDQKRSKLDDKSAKDVEFDEKASWDWNIPEEVYDFFPLFDDEEREHRGVRQP</sequence>
<evidence type="ECO:0000313" key="1">
    <source>
        <dbReference type="EMBL" id="KAJ8617545.1"/>
    </source>
</evidence>